<comment type="similarity">
    <text evidence="9 13">Belongs to the QueA family.</text>
</comment>
<dbReference type="PANTHER" id="PTHR30307:SF0">
    <property type="entry name" value="S-ADENOSYLMETHIONINE:TRNA RIBOSYLTRANSFERASE-ISOMERASE"/>
    <property type="match status" value="1"/>
</dbReference>
<evidence type="ECO:0000256" key="14">
    <source>
        <dbReference type="SAM" id="MobiDB-lite"/>
    </source>
</evidence>
<evidence type="ECO:0000256" key="10">
    <source>
        <dbReference type="ARBA" id="ARBA00066503"/>
    </source>
</evidence>
<dbReference type="EMBL" id="JAHHQF010000038">
    <property type="protein sequence ID" value="MBT9281321.1"/>
    <property type="molecule type" value="Genomic_DNA"/>
</dbReference>
<dbReference type="NCBIfam" id="TIGR00113">
    <property type="entry name" value="queA"/>
    <property type="match status" value="1"/>
</dbReference>
<comment type="caution">
    <text evidence="15">The sequence shown here is derived from an EMBL/GenBank/DDBJ whole genome shotgun (WGS) entry which is preliminary data.</text>
</comment>
<dbReference type="SUPFAM" id="SSF111337">
    <property type="entry name" value="QueA-like"/>
    <property type="match status" value="2"/>
</dbReference>
<dbReference type="AlphaFoldDB" id="A0A947CZE5"/>
<dbReference type="Gene3D" id="2.40.10.240">
    <property type="entry name" value="QueA-like"/>
    <property type="match status" value="1"/>
</dbReference>
<feature type="compositionally biased region" description="Basic and acidic residues" evidence="14">
    <location>
        <begin position="117"/>
        <end position="130"/>
    </location>
</feature>
<comment type="subunit">
    <text evidence="3 13">Monomer.</text>
</comment>
<proteinExistence type="inferred from homology"/>
<organism evidence="15 16">
    <name type="scientific">Hydrogenibacillus schlegelii</name>
    <name type="common">Bacillus schlegelii</name>
    <dbReference type="NCBI Taxonomy" id="1484"/>
    <lineage>
        <taxon>Bacteria</taxon>
        <taxon>Bacillati</taxon>
        <taxon>Bacillota</taxon>
        <taxon>Bacilli</taxon>
        <taxon>Bacillales</taxon>
        <taxon>Bacillales Family X. Incertae Sedis</taxon>
        <taxon>Hydrogenibacillus</taxon>
    </lineage>
</organism>
<keyword evidence="7 13" id="KW-0671">Queuosine biosynthesis</keyword>
<dbReference type="NCBIfam" id="NF001140">
    <property type="entry name" value="PRK00147.1"/>
    <property type="match status" value="1"/>
</dbReference>
<evidence type="ECO:0000256" key="4">
    <source>
        <dbReference type="ARBA" id="ARBA00022490"/>
    </source>
</evidence>
<dbReference type="InterPro" id="IPR036100">
    <property type="entry name" value="QueA_sf"/>
</dbReference>
<feature type="region of interest" description="Disordered" evidence="14">
    <location>
        <begin position="117"/>
        <end position="166"/>
    </location>
</feature>
<evidence type="ECO:0000256" key="2">
    <source>
        <dbReference type="ARBA" id="ARBA00004691"/>
    </source>
</evidence>
<comment type="catalytic activity">
    <reaction evidence="8 13">
        <text>7-aminomethyl-7-carbaguanosine(34) in tRNA + S-adenosyl-L-methionine = epoxyqueuosine(34) in tRNA + adenine + L-methionine + 2 H(+)</text>
        <dbReference type="Rhea" id="RHEA:32155"/>
        <dbReference type="Rhea" id="RHEA-COMP:10342"/>
        <dbReference type="Rhea" id="RHEA-COMP:18582"/>
        <dbReference type="ChEBI" id="CHEBI:15378"/>
        <dbReference type="ChEBI" id="CHEBI:16708"/>
        <dbReference type="ChEBI" id="CHEBI:57844"/>
        <dbReference type="ChEBI" id="CHEBI:59789"/>
        <dbReference type="ChEBI" id="CHEBI:82833"/>
        <dbReference type="ChEBI" id="CHEBI:194443"/>
        <dbReference type="EC" id="2.4.99.17"/>
    </reaction>
</comment>
<dbReference type="GO" id="GO:0005737">
    <property type="term" value="C:cytoplasm"/>
    <property type="evidence" value="ECO:0007669"/>
    <property type="project" value="UniProtKB-SubCell"/>
</dbReference>
<keyword evidence="5 13" id="KW-0808">Transferase</keyword>
<gene>
    <name evidence="13 15" type="primary">queA</name>
    <name evidence="15" type="ORF">KM312_01470</name>
</gene>
<dbReference type="InterPro" id="IPR003699">
    <property type="entry name" value="QueA"/>
</dbReference>
<evidence type="ECO:0000256" key="7">
    <source>
        <dbReference type="ARBA" id="ARBA00022785"/>
    </source>
</evidence>
<evidence type="ECO:0000256" key="8">
    <source>
        <dbReference type="ARBA" id="ARBA00052751"/>
    </source>
</evidence>
<accession>A0A947CZE5</accession>
<name>A0A947CZE5_HYDSH</name>
<dbReference type="Pfam" id="PF02547">
    <property type="entry name" value="Queuosine_synth"/>
    <property type="match status" value="1"/>
</dbReference>
<evidence type="ECO:0000313" key="15">
    <source>
        <dbReference type="EMBL" id="MBT9281321.1"/>
    </source>
</evidence>
<comment type="subcellular location">
    <subcellularLocation>
        <location evidence="1 13">Cytoplasm</location>
    </subcellularLocation>
</comment>
<evidence type="ECO:0000256" key="13">
    <source>
        <dbReference type="HAMAP-Rule" id="MF_00113"/>
    </source>
</evidence>
<dbReference type="PANTHER" id="PTHR30307">
    <property type="entry name" value="S-ADENOSYLMETHIONINE:TRNA RIBOSYLTRANSFERASE-ISOMERASE"/>
    <property type="match status" value="1"/>
</dbReference>
<evidence type="ECO:0000256" key="6">
    <source>
        <dbReference type="ARBA" id="ARBA00022691"/>
    </source>
</evidence>
<dbReference type="Gene3D" id="3.40.1780.10">
    <property type="entry name" value="QueA-like"/>
    <property type="match status" value="1"/>
</dbReference>
<dbReference type="GO" id="GO:0051075">
    <property type="term" value="F:S-adenosylmethionine:tRNA ribosyltransferase-isomerase activity"/>
    <property type="evidence" value="ECO:0007669"/>
    <property type="project" value="UniProtKB-EC"/>
</dbReference>
<evidence type="ECO:0000256" key="12">
    <source>
        <dbReference type="ARBA" id="ARBA00076160"/>
    </source>
</evidence>
<evidence type="ECO:0000313" key="16">
    <source>
        <dbReference type="Proteomes" id="UP000748108"/>
    </source>
</evidence>
<evidence type="ECO:0000256" key="5">
    <source>
        <dbReference type="ARBA" id="ARBA00022679"/>
    </source>
</evidence>
<dbReference type="HAMAP" id="MF_00113">
    <property type="entry name" value="QueA"/>
    <property type="match status" value="1"/>
</dbReference>
<evidence type="ECO:0000256" key="3">
    <source>
        <dbReference type="ARBA" id="ARBA00011245"/>
    </source>
</evidence>
<protein>
    <recommendedName>
        <fullName evidence="11 13">S-adenosylmethionine:tRNA ribosyltransferase-isomerase</fullName>
        <ecNumber evidence="10 13">2.4.99.17</ecNumber>
    </recommendedName>
    <alternativeName>
        <fullName evidence="12 13">Queuosine biosynthesis protein QueA</fullName>
    </alternativeName>
</protein>
<dbReference type="GO" id="GO:0008616">
    <property type="term" value="P:tRNA queuosine(34) biosynthetic process"/>
    <property type="evidence" value="ECO:0007669"/>
    <property type="project" value="UniProtKB-UniRule"/>
</dbReference>
<dbReference type="InterPro" id="IPR042119">
    <property type="entry name" value="QueA_dom2"/>
</dbReference>
<reference evidence="15" key="1">
    <citation type="journal article" date="2021" name="Microbiology">
        <title>Metagenomic Analysis of the Microbial Community in the Underground Coal Fire Area (Kemerovo Region, Russia) Revealed Predominance of Thermophilic Members of the Phyla Deinococcus-thermus, Aquificae, and Firmicutes.</title>
        <authorList>
            <person name="Kadnikov V."/>
            <person name="Mardanov A.V."/>
            <person name="Beletsky A.V."/>
            <person name="Karnachuk O.V."/>
            <person name="Ravin N.V."/>
        </authorList>
    </citation>
    <scope>NUCLEOTIDE SEQUENCE</scope>
    <source>
        <strain evidence="15">RBS10-49</strain>
    </source>
</reference>
<feature type="compositionally biased region" description="Basic and acidic residues" evidence="14">
    <location>
        <begin position="146"/>
        <end position="166"/>
    </location>
</feature>
<evidence type="ECO:0000256" key="9">
    <source>
        <dbReference type="ARBA" id="ARBA00061210"/>
    </source>
</evidence>
<dbReference type="EC" id="2.4.99.17" evidence="10 13"/>
<sequence>MDVSLFDYALPEELIAQRPLERRDASRLMVLDRFRRTIEHRQFDALPDLLRRGDVLVLNDSRVIPARLFGEKPETGAHVEVLLLHPTTDGPDVWATLVRPARRARVGTVLVFGRDGRRGAADGGQREGRAGEGGTARSDEPPSAAGEDRGDGAGEAPGREEAPLWAEVVREGEEGVRFLRFRYRGTFEAVLQALGEMPLPPYIRERLDDPERYQTVFAREPGSVAAPTAGLHFTPELIDRLRAAGIETVFVTLHVGLGTFRPVTAASVEAHRMHGEFFRLSPEAAEALNRFRNEGRRIIAVGTTAVRVLESAADEGGRLRAREGWTDLFIVPGYRFRAVDGLITNFHLPRSTLLMLVAAFAGREFILEAYREAIRERYRFYSFGDAMLIL</sequence>
<dbReference type="FunFam" id="3.40.1780.10:FF:000001">
    <property type="entry name" value="S-adenosylmethionine:tRNA ribosyltransferase-isomerase"/>
    <property type="match status" value="1"/>
</dbReference>
<dbReference type="InterPro" id="IPR042118">
    <property type="entry name" value="QueA_dom1"/>
</dbReference>
<keyword evidence="15" id="KW-0328">Glycosyltransferase</keyword>
<keyword evidence="6 13" id="KW-0949">S-adenosyl-L-methionine</keyword>
<comment type="pathway">
    <text evidence="2 13">tRNA modification; tRNA-queuosine biosynthesis.</text>
</comment>
<dbReference type="Proteomes" id="UP000748108">
    <property type="component" value="Unassembled WGS sequence"/>
</dbReference>
<evidence type="ECO:0000256" key="11">
    <source>
        <dbReference type="ARBA" id="ARBA00069325"/>
    </source>
</evidence>
<comment type="function">
    <text evidence="13">Transfers and isomerizes the ribose moiety from AdoMet to the 7-aminomethyl group of 7-deazaguanine (preQ1-tRNA) to give epoxyqueuosine (oQ-tRNA).</text>
</comment>
<evidence type="ECO:0000256" key="1">
    <source>
        <dbReference type="ARBA" id="ARBA00004496"/>
    </source>
</evidence>
<keyword evidence="4 13" id="KW-0963">Cytoplasm</keyword>